<dbReference type="Gene3D" id="3.20.20.140">
    <property type="entry name" value="Metal-dependent hydrolases"/>
    <property type="match status" value="1"/>
</dbReference>
<dbReference type="InterPro" id="IPR011059">
    <property type="entry name" value="Metal-dep_hydrolase_composite"/>
</dbReference>
<name>A0AAD5Q4J9_PYTIN</name>
<evidence type="ECO:0000256" key="4">
    <source>
        <dbReference type="ARBA" id="ARBA00013406"/>
    </source>
</evidence>
<comment type="pathway">
    <text evidence="2">Amino-acid degradation; L-histidine degradation into L-glutamate; N-formimidoyl-L-glutamate from L-histidine: step 3/3.</text>
</comment>
<keyword evidence="5" id="KW-0479">Metal-binding</keyword>
<evidence type="ECO:0000256" key="1">
    <source>
        <dbReference type="ARBA" id="ARBA00000853"/>
    </source>
</evidence>
<dbReference type="AlphaFoldDB" id="A0AAD5Q4J9"/>
<comment type="caution">
    <text evidence="8">The sequence shown here is derived from an EMBL/GenBank/DDBJ whole genome shotgun (WGS) entry which is preliminary data.</text>
</comment>
<proteinExistence type="inferred from homology"/>
<dbReference type="EMBL" id="JAKCXM010002027">
    <property type="protein sequence ID" value="KAJ0390502.1"/>
    <property type="molecule type" value="Genomic_DNA"/>
</dbReference>
<dbReference type="GO" id="GO:0019556">
    <property type="term" value="P:L-histidine catabolic process to glutamate and formamide"/>
    <property type="evidence" value="ECO:0007669"/>
    <property type="project" value="InterPro"/>
</dbReference>
<keyword evidence="9" id="KW-1185">Reference proteome</keyword>
<dbReference type="InterPro" id="IPR006680">
    <property type="entry name" value="Amidohydro-rel"/>
</dbReference>
<protein>
    <recommendedName>
        <fullName evidence="4">Probable imidazolonepropionase</fullName>
    </recommendedName>
</protein>
<dbReference type="InterPro" id="IPR005920">
    <property type="entry name" value="HutI"/>
</dbReference>
<evidence type="ECO:0000313" key="9">
    <source>
        <dbReference type="Proteomes" id="UP001209570"/>
    </source>
</evidence>
<dbReference type="PANTHER" id="PTHR42752:SF1">
    <property type="entry name" value="IMIDAZOLONEPROPIONASE-RELATED"/>
    <property type="match status" value="1"/>
</dbReference>
<evidence type="ECO:0000256" key="5">
    <source>
        <dbReference type="ARBA" id="ARBA00022723"/>
    </source>
</evidence>
<organism evidence="8 9">
    <name type="scientific">Pythium insidiosum</name>
    <name type="common">Pythiosis disease agent</name>
    <dbReference type="NCBI Taxonomy" id="114742"/>
    <lineage>
        <taxon>Eukaryota</taxon>
        <taxon>Sar</taxon>
        <taxon>Stramenopiles</taxon>
        <taxon>Oomycota</taxon>
        <taxon>Peronosporomycetes</taxon>
        <taxon>Pythiales</taxon>
        <taxon>Pythiaceae</taxon>
        <taxon>Pythium</taxon>
    </lineage>
</organism>
<dbReference type="SUPFAM" id="SSF51338">
    <property type="entry name" value="Composite domain of metallo-dependent hydrolases"/>
    <property type="match status" value="1"/>
</dbReference>
<dbReference type="Pfam" id="PF01979">
    <property type="entry name" value="Amidohydro_1"/>
    <property type="match status" value="1"/>
</dbReference>
<evidence type="ECO:0000313" key="8">
    <source>
        <dbReference type="EMBL" id="KAJ0390502.1"/>
    </source>
</evidence>
<comment type="catalytic activity">
    <reaction evidence="1">
        <text>4-imidazolone-5-propanoate + H2O = N-formimidoyl-L-glutamate</text>
        <dbReference type="Rhea" id="RHEA:23660"/>
        <dbReference type="ChEBI" id="CHEBI:15377"/>
        <dbReference type="ChEBI" id="CHEBI:58928"/>
        <dbReference type="ChEBI" id="CHEBI:77893"/>
        <dbReference type="EC" id="3.5.2.7"/>
    </reaction>
</comment>
<gene>
    <name evidence="8" type="ORF">P43SY_011705</name>
</gene>
<reference evidence="8" key="1">
    <citation type="submission" date="2021-12" db="EMBL/GenBank/DDBJ databases">
        <title>Prjna785345.</title>
        <authorList>
            <person name="Rujirawat T."/>
            <person name="Krajaejun T."/>
        </authorList>
    </citation>
    <scope>NUCLEOTIDE SEQUENCE</scope>
    <source>
        <strain evidence="8">Pi057C3</strain>
    </source>
</reference>
<comment type="similarity">
    <text evidence="3">Belongs to the metallo-dependent hydrolases superfamily. HutI family.</text>
</comment>
<sequence length="66" mass="7089">MAEALVASTINAAASINRSATHGSLEVGKQADMLLLRAGQWEQLIYEMVDPPIAHVIKRGEAYPAL</sequence>
<dbReference type="Proteomes" id="UP001209570">
    <property type="component" value="Unassembled WGS sequence"/>
</dbReference>
<accession>A0AAD5Q4J9</accession>
<dbReference type="GO" id="GO:0005737">
    <property type="term" value="C:cytoplasm"/>
    <property type="evidence" value="ECO:0007669"/>
    <property type="project" value="InterPro"/>
</dbReference>
<dbReference type="GO" id="GO:0050480">
    <property type="term" value="F:imidazolonepropionase activity"/>
    <property type="evidence" value="ECO:0007669"/>
    <property type="project" value="UniProtKB-EC"/>
</dbReference>
<evidence type="ECO:0000256" key="3">
    <source>
        <dbReference type="ARBA" id="ARBA00008002"/>
    </source>
</evidence>
<evidence type="ECO:0000259" key="7">
    <source>
        <dbReference type="Pfam" id="PF01979"/>
    </source>
</evidence>
<evidence type="ECO:0000256" key="6">
    <source>
        <dbReference type="ARBA" id="ARBA00022801"/>
    </source>
</evidence>
<dbReference type="GO" id="GO:0046872">
    <property type="term" value="F:metal ion binding"/>
    <property type="evidence" value="ECO:0007669"/>
    <property type="project" value="UniProtKB-KW"/>
</dbReference>
<feature type="domain" description="Amidohydrolase-related" evidence="7">
    <location>
        <begin position="2"/>
        <end position="61"/>
    </location>
</feature>
<dbReference type="PANTHER" id="PTHR42752">
    <property type="entry name" value="IMIDAZOLONEPROPIONASE"/>
    <property type="match status" value="1"/>
</dbReference>
<keyword evidence="6" id="KW-0378">Hydrolase</keyword>
<evidence type="ECO:0000256" key="2">
    <source>
        <dbReference type="ARBA" id="ARBA00004758"/>
    </source>
</evidence>